<evidence type="ECO:0000259" key="4">
    <source>
        <dbReference type="SMART" id="SM00743"/>
    </source>
</evidence>
<feature type="domain" description="Agenet" evidence="4">
    <location>
        <begin position="227"/>
        <end position="283"/>
    </location>
</feature>
<dbReference type="PANTHER" id="PTHR31917:SF153">
    <property type="entry name" value="DUF724 DOMAIN-CONTAINING PROTEIN 3-RELATED"/>
    <property type="match status" value="1"/>
</dbReference>
<feature type="domain" description="Agenet" evidence="4">
    <location>
        <begin position="10"/>
        <end position="81"/>
    </location>
</feature>
<name>A0AAD8GY67_9APIA</name>
<dbReference type="EMBL" id="JAUIZM010000011">
    <property type="protein sequence ID" value="KAK1356798.1"/>
    <property type="molecule type" value="Genomic_DNA"/>
</dbReference>
<dbReference type="InterPro" id="IPR008395">
    <property type="entry name" value="Agenet-like_dom"/>
</dbReference>
<evidence type="ECO:0000313" key="6">
    <source>
        <dbReference type="Proteomes" id="UP001237642"/>
    </source>
</evidence>
<proteinExistence type="predicted"/>
<dbReference type="CDD" id="cd20405">
    <property type="entry name" value="Tudor_Agenet_AtDUF_rpt1_3"/>
    <property type="match status" value="1"/>
</dbReference>
<organism evidence="5 6">
    <name type="scientific">Heracleum sosnowskyi</name>
    <dbReference type="NCBI Taxonomy" id="360622"/>
    <lineage>
        <taxon>Eukaryota</taxon>
        <taxon>Viridiplantae</taxon>
        <taxon>Streptophyta</taxon>
        <taxon>Embryophyta</taxon>
        <taxon>Tracheophyta</taxon>
        <taxon>Spermatophyta</taxon>
        <taxon>Magnoliopsida</taxon>
        <taxon>eudicotyledons</taxon>
        <taxon>Gunneridae</taxon>
        <taxon>Pentapetalae</taxon>
        <taxon>asterids</taxon>
        <taxon>campanulids</taxon>
        <taxon>Apiales</taxon>
        <taxon>Apiaceae</taxon>
        <taxon>Apioideae</taxon>
        <taxon>apioid superclade</taxon>
        <taxon>Tordylieae</taxon>
        <taxon>Tordyliinae</taxon>
        <taxon>Heracleum</taxon>
    </lineage>
</organism>
<dbReference type="PANTHER" id="PTHR31917">
    <property type="entry name" value="AGENET DOMAIN-CONTAINING PROTEIN-RELATED"/>
    <property type="match status" value="1"/>
</dbReference>
<dbReference type="Proteomes" id="UP001237642">
    <property type="component" value="Unassembled WGS sequence"/>
</dbReference>
<feature type="domain" description="Agenet" evidence="4">
    <location>
        <begin position="85"/>
        <end position="142"/>
    </location>
</feature>
<dbReference type="InterPro" id="IPR014002">
    <property type="entry name" value="Agenet_dom_plant"/>
</dbReference>
<dbReference type="Pfam" id="PF05266">
    <property type="entry name" value="DUF724"/>
    <property type="match status" value="1"/>
</dbReference>
<keyword evidence="6" id="KW-1185">Reference proteome</keyword>
<reference evidence="5" key="2">
    <citation type="submission" date="2023-05" db="EMBL/GenBank/DDBJ databases">
        <authorList>
            <person name="Schelkunov M.I."/>
        </authorList>
    </citation>
    <scope>NUCLEOTIDE SEQUENCE</scope>
    <source>
        <strain evidence="5">Hsosn_3</strain>
        <tissue evidence="5">Leaf</tissue>
    </source>
</reference>
<gene>
    <name evidence="5" type="ORF">POM88_050054</name>
</gene>
<feature type="domain" description="Agenet" evidence="4">
    <location>
        <begin position="157"/>
        <end position="225"/>
    </location>
</feature>
<dbReference type="InterPro" id="IPR007930">
    <property type="entry name" value="DUF724"/>
</dbReference>
<dbReference type="Pfam" id="PF05641">
    <property type="entry name" value="Agenet"/>
    <property type="match status" value="2"/>
</dbReference>
<feature type="region of interest" description="Disordered" evidence="3">
    <location>
        <begin position="682"/>
        <end position="714"/>
    </location>
</feature>
<dbReference type="CDD" id="cd20406">
    <property type="entry name" value="Tudor_Agenet_AtDUF_rpt2_4"/>
    <property type="match status" value="2"/>
</dbReference>
<evidence type="ECO:0000313" key="5">
    <source>
        <dbReference type="EMBL" id="KAK1356798.1"/>
    </source>
</evidence>
<dbReference type="AlphaFoldDB" id="A0AAD8GY67"/>
<protein>
    <recommendedName>
        <fullName evidence="4">Agenet domain-containing protein</fullName>
    </recommendedName>
</protein>
<feature type="region of interest" description="Disordered" evidence="3">
    <location>
        <begin position="562"/>
        <end position="614"/>
    </location>
</feature>
<accession>A0AAD8GY67</accession>
<feature type="compositionally biased region" description="Polar residues" evidence="3">
    <location>
        <begin position="389"/>
        <end position="405"/>
    </location>
</feature>
<evidence type="ECO:0000256" key="1">
    <source>
        <dbReference type="ARBA" id="ARBA00022448"/>
    </source>
</evidence>
<evidence type="ECO:0000256" key="3">
    <source>
        <dbReference type="SAM" id="MobiDB-lite"/>
    </source>
</evidence>
<dbReference type="SMART" id="SM00743">
    <property type="entry name" value="Agenet"/>
    <property type="match status" value="4"/>
</dbReference>
<sequence length="973" mass="108957">MGVSSKESASCRTKNARVEVTSEEEGFTGAWFLAKIIDPYPRKKPNHVYVEYETLLDEKSSNPLKEFVNCSLVRPVPPKEFEKVREFQVNDVVDGFYKDGWWTGVITNVFEGNSRFEVTFSNPPDLIVFGADDLRVHRDWVRGKWILPKKKERTAGLLFSKGKKVEVSLEKVEHCEIWFPATVQEDTGNGSFLVEYQCLGKNGEPESVKVKVDSFHIRPSPPQFNGKKYDLLEKVDAYTEFGWWTGVLTKELPDNKYLVFFKEMNKDRLVNQSEIRPHMEWKEGNWFSTSQQDVPASLVSADSVGALQGNPENRTFNSSNSLDIRMEWTTPSRLKASTTSQKEIVKLVNPGTEESSKMMEHANNSDIRLLPTDHLSSSSVKPLGEGIRLSSTSTNGGARTNNLEQSMVDLPSENFSQEKRARRKRQKVDELEYHTPQRLRSAGRLKPRITEAQALAGDKRVGELEHRTPEELGGKSTVLPIAQLSNAETPGDKNDDAVKCTEQSLVEKDCVTEVPVTHNPEKAVIEGSQTEILSHPTEVLLDVPEDQQLVHDPPVEEIKEVDQLERHMGSTGNRKRGRPPKLQKSPKVGQQKAGNSAKIPEVTERNGGVTSGDMASGEIVLPVVVGLEATKVDGSVVNKEKTEVDKKIVNGLVDKKSKSSSKIEVYTAKKDKLRSKQGMQVLVGKQEKDSSKRGRRATNIDAGSPNQDFEDPSAGKIAEVSGKVGLVKEAEMSIVRLPFNMADDEPLSMWLEPPKTSDATSASQGRKVDQQCITNCSQDIVIRSSLCNDDILPFAKSSLLWKAIESMQVFLLFPQNPHFRTLFSKRESSREGLAIALMVDFVNVVEKTSTLQPDGPKCIIEETLETLRELEDNGFDVDVVRDRVEQLLLTKDKREELEAKAKEGTDQIEQEKVEDLDNHIRLLREELALALSTKEQKDSIVAQLESTVNDINDRIRNVDLEFKALVASPWQVG</sequence>
<feature type="region of interest" description="Disordered" evidence="3">
    <location>
        <begin position="376"/>
        <end position="434"/>
    </location>
</feature>
<keyword evidence="2" id="KW-0341">Growth regulation</keyword>
<comment type="caution">
    <text evidence="5">The sequence shown here is derived from an EMBL/GenBank/DDBJ whole genome shotgun (WGS) entry which is preliminary data.</text>
</comment>
<reference evidence="5" key="1">
    <citation type="submission" date="2023-02" db="EMBL/GenBank/DDBJ databases">
        <title>Genome of toxic invasive species Heracleum sosnowskyi carries increased number of genes despite the absence of recent whole-genome duplications.</title>
        <authorList>
            <person name="Schelkunov M."/>
            <person name="Shtratnikova V."/>
            <person name="Makarenko M."/>
            <person name="Klepikova A."/>
            <person name="Omelchenko D."/>
            <person name="Novikova G."/>
            <person name="Obukhova E."/>
            <person name="Bogdanov V."/>
            <person name="Penin A."/>
            <person name="Logacheva M."/>
        </authorList>
    </citation>
    <scope>NUCLEOTIDE SEQUENCE</scope>
    <source>
        <strain evidence="5">Hsosn_3</strain>
        <tissue evidence="5">Leaf</tissue>
    </source>
</reference>
<keyword evidence="1" id="KW-0813">Transport</keyword>
<evidence type="ECO:0000256" key="2">
    <source>
        <dbReference type="ARBA" id="ARBA00022604"/>
    </source>
</evidence>